<evidence type="ECO:0000256" key="2">
    <source>
        <dbReference type="PIRSR" id="PIRSR005965-1"/>
    </source>
</evidence>
<dbReference type="Proteomes" id="UP000752012">
    <property type="component" value="Unassembled WGS sequence"/>
</dbReference>
<dbReference type="CDD" id="cd02185">
    <property type="entry name" value="AroH"/>
    <property type="match status" value="1"/>
</dbReference>
<feature type="binding site" evidence="2">
    <location>
        <position position="6"/>
    </location>
    <ligand>
        <name>prephenate</name>
        <dbReference type="ChEBI" id="CHEBI:29934"/>
    </ligand>
</feature>
<organism evidence="4 5">
    <name type="scientific">Alkalicoccus luteus</name>
    <dbReference type="NCBI Taxonomy" id="1237094"/>
    <lineage>
        <taxon>Bacteria</taxon>
        <taxon>Bacillati</taxon>
        <taxon>Bacillota</taxon>
        <taxon>Bacilli</taxon>
        <taxon>Bacillales</taxon>
        <taxon>Bacillaceae</taxon>
        <taxon>Alkalicoccus</taxon>
    </lineage>
</organism>
<keyword evidence="5" id="KW-1185">Reference proteome</keyword>
<dbReference type="PROSITE" id="PS51167">
    <property type="entry name" value="CHORISMATE_MUT_1"/>
    <property type="match status" value="1"/>
</dbReference>
<dbReference type="PIRSF" id="PIRSF005965">
    <property type="entry name" value="Chor_mut_AroH"/>
    <property type="match status" value="1"/>
</dbReference>
<protein>
    <recommendedName>
        <fullName evidence="1 3">chorismate mutase</fullName>
        <ecNumber evidence="1 3">5.4.99.5</ecNumber>
    </recommendedName>
</protein>
<dbReference type="AlphaFoldDB" id="A0A969PZ30"/>
<dbReference type="RefSeq" id="WP_168007438.1">
    <property type="nucleotide sequence ID" value="NZ_JAATHJ010000017.1"/>
</dbReference>
<dbReference type="PANTHER" id="PTHR21164:SF0">
    <property type="entry name" value="CHORISMATE MUTASE AROH"/>
    <property type="match status" value="1"/>
</dbReference>
<name>A0A969PZ30_9BACI</name>
<comment type="caution">
    <text evidence="4">The sequence shown here is derived from an EMBL/GenBank/DDBJ whole genome shotgun (WGS) entry which is preliminary data.</text>
</comment>
<accession>A0A969PZ30</accession>
<evidence type="ECO:0000313" key="4">
    <source>
        <dbReference type="EMBL" id="NJP38192.1"/>
    </source>
</evidence>
<feature type="binding site" evidence="2">
    <location>
        <position position="107"/>
    </location>
    <ligand>
        <name>prephenate</name>
        <dbReference type="ChEBI" id="CHEBI:29934"/>
    </ligand>
</feature>
<keyword evidence="2 3" id="KW-0028">Amino-acid biosynthesis</keyword>
<dbReference type="InterPro" id="IPR008243">
    <property type="entry name" value="Chorismate_mutase_AroH"/>
</dbReference>
<dbReference type="GO" id="GO:0004106">
    <property type="term" value="F:chorismate mutase activity"/>
    <property type="evidence" value="ECO:0007669"/>
    <property type="project" value="UniProtKB-UniRule"/>
</dbReference>
<dbReference type="InterPro" id="IPR035959">
    <property type="entry name" value="RutC-like_sf"/>
</dbReference>
<dbReference type="GO" id="GO:0009073">
    <property type="term" value="P:aromatic amino acid family biosynthetic process"/>
    <property type="evidence" value="ECO:0007669"/>
    <property type="project" value="UniProtKB-UniRule"/>
</dbReference>
<comment type="catalytic activity">
    <reaction evidence="3">
        <text>chorismate = prephenate</text>
        <dbReference type="Rhea" id="RHEA:13897"/>
        <dbReference type="ChEBI" id="CHEBI:29748"/>
        <dbReference type="ChEBI" id="CHEBI:29934"/>
        <dbReference type="EC" id="5.4.99.5"/>
    </reaction>
</comment>
<evidence type="ECO:0000256" key="1">
    <source>
        <dbReference type="NCBIfam" id="TIGR01796"/>
    </source>
</evidence>
<reference evidence="4 5" key="1">
    <citation type="submission" date="2020-03" db="EMBL/GenBank/DDBJ databases">
        <title>Assessment of the enzymatic potential of alkaline-tolerant lipase obtained from Bacillus luteus H11 (technogenic soil) for the bioremediation of saline soils contaminated with petroleum substances.</title>
        <authorList>
            <person name="Kalwasinska A."/>
        </authorList>
    </citation>
    <scope>NUCLEOTIDE SEQUENCE [LARGE SCALE GENOMIC DNA]</scope>
    <source>
        <strain evidence="4 5">H11</strain>
    </source>
</reference>
<dbReference type="PANTHER" id="PTHR21164">
    <property type="entry name" value="CHORISMATE MUTASE"/>
    <property type="match status" value="1"/>
</dbReference>
<dbReference type="Pfam" id="PF07736">
    <property type="entry name" value="CM_1"/>
    <property type="match status" value="1"/>
</dbReference>
<proteinExistence type="predicted"/>
<dbReference type="GO" id="GO:0008652">
    <property type="term" value="P:amino acid biosynthetic process"/>
    <property type="evidence" value="ECO:0007669"/>
    <property type="project" value="UniProtKB-UniRule"/>
</dbReference>
<feature type="binding site" evidence="2">
    <location>
        <position position="89"/>
    </location>
    <ligand>
        <name>prephenate</name>
        <dbReference type="ChEBI" id="CHEBI:29934"/>
    </ligand>
</feature>
<sequence length="125" mass="13969">MIRGIRGAATVNENTESEILVHTERLMKEIELRNELDPEQIAHVIVTVTEDIDATFPARALRDIAGYQFVPVMCSREIPVPGSMPLCIRLMVTVETDLKQKDIQHVYLGKAASLRPDLSLTNNEG</sequence>
<dbReference type="EMBL" id="JAATHJ010000017">
    <property type="protein sequence ID" value="NJP38192.1"/>
    <property type="molecule type" value="Genomic_DNA"/>
</dbReference>
<dbReference type="Gene3D" id="3.30.1330.40">
    <property type="entry name" value="RutC-like"/>
    <property type="match status" value="1"/>
</dbReference>
<keyword evidence="2 3" id="KW-0057">Aromatic amino acid biosynthesis</keyword>
<dbReference type="NCBIfam" id="TIGR01796">
    <property type="entry name" value="CM_mono_aroH"/>
    <property type="match status" value="1"/>
</dbReference>
<dbReference type="SUPFAM" id="SSF55298">
    <property type="entry name" value="YjgF-like"/>
    <property type="match status" value="1"/>
</dbReference>
<evidence type="ECO:0000256" key="3">
    <source>
        <dbReference type="PROSITE-ProRule" id="PRU00514"/>
    </source>
</evidence>
<keyword evidence="3 4" id="KW-0413">Isomerase</keyword>
<gene>
    <name evidence="4" type="primary">aroH</name>
    <name evidence="4" type="ORF">HCN83_11415</name>
</gene>
<dbReference type="GO" id="GO:0046417">
    <property type="term" value="P:chorismate metabolic process"/>
    <property type="evidence" value="ECO:0007669"/>
    <property type="project" value="TreeGrafter"/>
</dbReference>
<evidence type="ECO:0000313" key="5">
    <source>
        <dbReference type="Proteomes" id="UP000752012"/>
    </source>
</evidence>
<dbReference type="EC" id="5.4.99.5" evidence="1 3"/>